<sequence>MAFSFRFLLCLFLVSGLFLTCLTRPLDSDTAFSESLKEVSRTSLLKQKIIERHFEFQQYSNDEGRVLMENAKEMLKDSVKRQEILGKFFDSKRVSPGGPDPHHH</sequence>
<comment type="caution">
    <text evidence="1">The sequence shown here is derived from an EMBL/GenBank/DDBJ whole genome shotgun (WGS) entry which is preliminary data.</text>
</comment>
<evidence type="ECO:0000313" key="1">
    <source>
        <dbReference type="EMBL" id="KAJ0045992.1"/>
    </source>
</evidence>
<dbReference type="EMBL" id="CM047738">
    <property type="protein sequence ID" value="KAJ0045992.1"/>
    <property type="molecule type" value="Genomic_DNA"/>
</dbReference>
<gene>
    <name evidence="1" type="ORF">Pint_04687</name>
</gene>
<keyword evidence="2" id="KW-1185">Reference proteome</keyword>
<accession>A0ACC0Z3W8</accession>
<protein>
    <submittedName>
        <fullName evidence="1">Uncharacterized protein</fullName>
    </submittedName>
</protein>
<reference evidence="2" key="1">
    <citation type="journal article" date="2023" name="G3 (Bethesda)">
        <title>Genome assembly and association tests identify interacting loci associated with vigor, precocity, and sex in interspecific pistachio rootstocks.</title>
        <authorList>
            <person name="Palmer W."/>
            <person name="Jacygrad E."/>
            <person name="Sagayaradj S."/>
            <person name="Cavanaugh K."/>
            <person name="Han R."/>
            <person name="Bertier L."/>
            <person name="Beede B."/>
            <person name="Kafkas S."/>
            <person name="Golino D."/>
            <person name="Preece J."/>
            <person name="Michelmore R."/>
        </authorList>
    </citation>
    <scope>NUCLEOTIDE SEQUENCE [LARGE SCALE GENOMIC DNA]</scope>
</reference>
<proteinExistence type="predicted"/>
<dbReference type="Proteomes" id="UP001163603">
    <property type="component" value="Chromosome 3"/>
</dbReference>
<evidence type="ECO:0000313" key="2">
    <source>
        <dbReference type="Proteomes" id="UP001163603"/>
    </source>
</evidence>
<name>A0ACC0Z3W8_9ROSI</name>
<organism evidence="1 2">
    <name type="scientific">Pistacia integerrima</name>
    <dbReference type="NCBI Taxonomy" id="434235"/>
    <lineage>
        <taxon>Eukaryota</taxon>
        <taxon>Viridiplantae</taxon>
        <taxon>Streptophyta</taxon>
        <taxon>Embryophyta</taxon>
        <taxon>Tracheophyta</taxon>
        <taxon>Spermatophyta</taxon>
        <taxon>Magnoliopsida</taxon>
        <taxon>eudicotyledons</taxon>
        <taxon>Gunneridae</taxon>
        <taxon>Pentapetalae</taxon>
        <taxon>rosids</taxon>
        <taxon>malvids</taxon>
        <taxon>Sapindales</taxon>
        <taxon>Anacardiaceae</taxon>
        <taxon>Pistacia</taxon>
    </lineage>
</organism>